<evidence type="ECO:0000256" key="6">
    <source>
        <dbReference type="SAM" id="Phobius"/>
    </source>
</evidence>
<feature type="transmembrane region" description="Helical" evidence="6">
    <location>
        <begin position="6"/>
        <end position="27"/>
    </location>
</feature>
<feature type="transmembrane region" description="Helical" evidence="6">
    <location>
        <begin position="160"/>
        <end position="182"/>
    </location>
</feature>
<feature type="transmembrane region" description="Helical" evidence="6">
    <location>
        <begin position="90"/>
        <end position="120"/>
    </location>
</feature>
<evidence type="ECO:0000256" key="4">
    <source>
        <dbReference type="ARBA" id="ARBA00022989"/>
    </source>
</evidence>
<feature type="transmembrane region" description="Helical" evidence="6">
    <location>
        <begin position="247"/>
        <end position="265"/>
    </location>
</feature>
<dbReference type="PANTHER" id="PTHR31142">
    <property type="entry name" value="TOBAMOVIRUS MULTIPLICATION PROTEIN 1-LIKE ISOFORM X1"/>
    <property type="match status" value="1"/>
</dbReference>
<comment type="caution">
    <text evidence="8">The sequence shown here is derived from an EMBL/GenBank/DDBJ whole genome shotgun (WGS) entry which is preliminary data.</text>
</comment>
<dbReference type="VEuPathDB" id="PlasmoDB:PGAL8A_00421000"/>
<dbReference type="RefSeq" id="XP_028529434.1">
    <property type="nucleotide sequence ID" value="XM_028672930.1"/>
</dbReference>
<dbReference type="OrthoDB" id="19798at2759"/>
<evidence type="ECO:0000256" key="1">
    <source>
        <dbReference type="ARBA" id="ARBA00004127"/>
    </source>
</evidence>
<keyword evidence="3 6" id="KW-0812">Transmembrane</keyword>
<dbReference type="GO" id="GO:0012505">
    <property type="term" value="C:endomembrane system"/>
    <property type="evidence" value="ECO:0007669"/>
    <property type="project" value="UniProtKB-SubCell"/>
</dbReference>
<dbReference type="GeneID" id="39732742"/>
<keyword evidence="5 6" id="KW-0472">Membrane</keyword>
<evidence type="ECO:0000259" key="7">
    <source>
        <dbReference type="Pfam" id="PF06454"/>
    </source>
</evidence>
<evidence type="ECO:0000256" key="3">
    <source>
        <dbReference type="ARBA" id="ARBA00022692"/>
    </source>
</evidence>
<dbReference type="EMBL" id="CVMV01000070">
    <property type="protein sequence ID" value="CRG96630.1"/>
    <property type="molecule type" value="Genomic_DNA"/>
</dbReference>
<keyword evidence="9" id="KW-1185">Reference proteome</keyword>
<protein>
    <recommendedName>
        <fullName evidence="7">THH1/TOM1/TOM3 domain-containing protein</fullName>
    </recommendedName>
</protein>
<accession>A0A1J1GVY7</accession>
<dbReference type="AlphaFoldDB" id="A0A1J1GVY7"/>
<reference evidence="8" key="1">
    <citation type="submission" date="2015-04" db="EMBL/GenBank/DDBJ databases">
        <authorList>
            <consortium name="Pathogen Informatics"/>
        </authorList>
    </citation>
    <scope>NUCLEOTIDE SEQUENCE [LARGE SCALE GENOMIC DNA]</scope>
    <source>
        <strain evidence="8">8A</strain>
    </source>
</reference>
<sequence length="306" mass="36153">MTIGIYLLIFLIFFYVYLSCLLYNLLIRNKKISPISSANLTGEKTRLFLFYFLFFCHISRIISLIILTFLDIKYNSVDYNTLLLFPNFYFYLILLKTFPTYFFLSSFTIIIVFWSQVYYASILVSFPYLQPLYIFLNVLVYSINIVLASLTYFMKTFIDYISYNYILESIIDYLIAIGFIYYGVKVTKKLKEKSKGISRKKNIIKRILALSVILFIILSLKGLYSFWCFFSGSNFYNSYLDLPTSDAIIYFISECIPSFLIISTFQPNKEKNTLNIQYTTPLCSDTFDPYNLKFKKTKQNMIKENK</sequence>
<dbReference type="Pfam" id="PF06454">
    <property type="entry name" value="THH1_TOM1-3_dom"/>
    <property type="match status" value="1"/>
</dbReference>
<evidence type="ECO:0000313" key="9">
    <source>
        <dbReference type="Proteomes" id="UP000220797"/>
    </source>
</evidence>
<name>A0A1J1GVY7_PLAGA</name>
<gene>
    <name evidence="8" type="ORF">PGAL8A_00421000</name>
</gene>
<evidence type="ECO:0000313" key="8">
    <source>
        <dbReference type="EMBL" id="CRG96630.1"/>
    </source>
</evidence>
<comment type="similarity">
    <text evidence="2">Belongs to the plant tobamovirus multiplication TOM1 protein family.</text>
</comment>
<dbReference type="InterPro" id="IPR040226">
    <property type="entry name" value="THH1/TOM1/TOM3"/>
</dbReference>
<organism evidence="8 9">
    <name type="scientific">Plasmodium gallinaceum</name>
    <dbReference type="NCBI Taxonomy" id="5849"/>
    <lineage>
        <taxon>Eukaryota</taxon>
        <taxon>Sar</taxon>
        <taxon>Alveolata</taxon>
        <taxon>Apicomplexa</taxon>
        <taxon>Aconoidasida</taxon>
        <taxon>Haemosporida</taxon>
        <taxon>Plasmodiidae</taxon>
        <taxon>Plasmodium</taxon>
        <taxon>Plasmodium (Haemamoeba)</taxon>
    </lineage>
</organism>
<proteinExistence type="inferred from homology"/>
<evidence type="ECO:0000256" key="2">
    <source>
        <dbReference type="ARBA" id="ARBA00006779"/>
    </source>
</evidence>
<feature type="domain" description="THH1/TOM1/TOM3" evidence="7">
    <location>
        <begin position="93"/>
        <end position="266"/>
    </location>
</feature>
<feature type="transmembrane region" description="Helical" evidence="6">
    <location>
        <begin position="203"/>
        <end position="227"/>
    </location>
</feature>
<dbReference type="PANTHER" id="PTHR31142:SF3">
    <property type="entry name" value="THH1_TOM1_TOM3 DOMAIN-CONTAINING PROTEIN"/>
    <property type="match status" value="1"/>
</dbReference>
<keyword evidence="4 6" id="KW-1133">Transmembrane helix</keyword>
<dbReference type="Proteomes" id="UP000220797">
    <property type="component" value="Unassembled WGS sequence"/>
</dbReference>
<dbReference type="InterPro" id="IPR009457">
    <property type="entry name" value="THH1/TOM1/TOM3_dom"/>
</dbReference>
<dbReference type="OMA" id="LFWSQVY"/>
<evidence type="ECO:0000256" key="5">
    <source>
        <dbReference type="ARBA" id="ARBA00023136"/>
    </source>
</evidence>
<comment type="subcellular location">
    <subcellularLocation>
        <location evidence="1">Endomembrane system</location>
        <topology evidence="1">Multi-pass membrane protein</topology>
    </subcellularLocation>
</comment>
<feature type="transmembrane region" description="Helical" evidence="6">
    <location>
        <begin position="48"/>
        <end position="70"/>
    </location>
</feature>
<feature type="transmembrane region" description="Helical" evidence="6">
    <location>
        <begin position="132"/>
        <end position="154"/>
    </location>
</feature>